<dbReference type="eggNOG" id="ENOG502ZNMF">
    <property type="taxonomic scope" value="Bacteria"/>
</dbReference>
<proteinExistence type="predicted"/>
<name>A0A1G4V1F6_9FLAO</name>
<dbReference type="AlphaFoldDB" id="A0A1G4V1F6"/>
<sequence>MALVLISCQKEEGGDKNAAANLTSFKNEWLNSKLDSVISKSDKNTVCYLFAKEELVQLLENEQLNKFRFVLGFTESRLDLRTVGVNGDGMQLGMINSTIIEDENFDSQINSLSSSAIQFRSDDEIISKHILNPETAYAYINKWNIILAGNGDLNDVISYDNMRINHFSIEREVMDNLSHLPNFKYLGVVLGVNPEGKLTTVMLGLNENRSIIFSANEGVNSPSIFDHTVPCPKNCYD</sequence>
<evidence type="ECO:0000313" key="1">
    <source>
        <dbReference type="EMBL" id="SCW99729.1"/>
    </source>
</evidence>
<evidence type="ECO:0000313" key="2">
    <source>
        <dbReference type="Proteomes" id="UP000182124"/>
    </source>
</evidence>
<gene>
    <name evidence="1" type="ORF">SAMN02927925_00014</name>
</gene>
<reference evidence="1 2" key="1">
    <citation type="submission" date="2016-10" db="EMBL/GenBank/DDBJ databases">
        <authorList>
            <person name="de Groot N.N."/>
        </authorList>
    </citation>
    <scope>NUCLEOTIDE SEQUENCE [LARGE SCALE GENOMIC DNA]</scope>
    <source>
        <strain evidence="1 2">CGMCC 1.3801</strain>
    </source>
</reference>
<organism evidence="1 2">
    <name type="scientific">Flavobacterium saliperosum</name>
    <dbReference type="NCBI Taxonomy" id="329186"/>
    <lineage>
        <taxon>Bacteria</taxon>
        <taxon>Pseudomonadati</taxon>
        <taxon>Bacteroidota</taxon>
        <taxon>Flavobacteriia</taxon>
        <taxon>Flavobacteriales</taxon>
        <taxon>Flavobacteriaceae</taxon>
        <taxon>Flavobacterium</taxon>
    </lineage>
</organism>
<dbReference type="Proteomes" id="UP000182124">
    <property type="component" value="Unassembled WGS sequence"/>
</dbReference>
<accession>A0A1G4V1F6</accession>
<protein>
    <submittedName>
        <fullName evidence="1">Uncharacterized protein</fullName>
    </submittedName>
</protein>
<dbReference type="EMBL" id="FMTY01000001">
    <property type="protein sequence ID" value="SCW99729.1"/>
    <property type="molecule type" value="Genomic_DNA"/>
</dbReference>